<reference evidence="2" key="2">
    <citation type="submission" date="2023-07" db="EMBL/GenBank/DDBJ databases">
        <authorList>
            <person name="Shen H."/>
        </authorList>
    </citation>
    <scope>NUCLEOTIDE SEQUENCE</scope>
    <source>
        <strain evidence="2">TNR-22</strain>
    </source>
</reference>
<proteinExistence type="predicted"/>
<sequence>MTETQKQVAGGNESSTVRNPIDYMTSTDIALWESVTGGTIEGGKAYLPDVTEGNTEAGSDLIEAIYEMRAHGTFDSLGNRVALSGDISVEDMQGYIDHYRPGGWVSSDTHVLDLALTELTTD</sequence>
<organism evidence="2 3">
    <name type="scientific">Rhizobium alvei</name>
    <dbReference type="NCBI Taxonomy" id="1132659"/>
    <lineage>
        <taxon>Bacteria</taxon>
        <taxon>Pseudomonadati</taxon>
        <taxon>Pseudomonadota</taxon>
        <taxon>Alphaproteobacteria</taxon>
        <taxon>Hyphomicrobiales</taxon>
        <taxon>Rhizobiaceae</taxon>
        <taxon>Rhizobium/Agrobacterium group</taxon>
        <taxon>Rhizobium</taxon>
    </lineage>
</organism>
<dbReference type="RefSeq" id="WP_304375026.1">
    <property type="nucleotide sequence ID" value="NZ_JAUOZU010000003.1"/>
</dbReference>
<evidence type="ECO:0000256" key="1">
    <source>
        <dbReference type="SAM" id="MobiDB-lite"/>
    </source>
</evidence>
<dbReference type="Proteomes" id="UP001174932">
    <property type="component" value="Unassembled WGS sequence"/>
</dbReference>
<reference evidence="2" key="1">
    <citation type="journal article" date="2015" name="Int. J. Syst. Evol. Microbiol.">
        <title>Rhizobium alvei sp. nov., isolated from a freshwater river.</title>
        <authorList>
            <person name="Sheu S.Y."/>
            <person name="Huang H.W."/>
            <person name="Young C.C."/>
            <person name="Chen W.M."/>
        </authorList>
    </citation>
    <scope>NUCLEOTIDE SEQUENCE</scope>
    <source>
        <strain evidence="2">TNR-22</strain>
    </source>
</reference>
<evidence type="ECO:0000313" key="3">
    <source>
        <dbReference type="Proteomes" id="UP001174932"/>
    </source>
</evidence>
<gene>
    <name evidence="2" type="ORF">Q4481_04155</name>
</gene>
<accession>A0ABT8YHH5</accession>
<dbReference type="EMBL" id="JAUOZU010000003">
    <property type="protein sequence ID" value="MDO6963136.1"/>
    <property type="molecule type" value="Genomic_DNA"/>
</dbReference>
<feature type="region of interest" description="Disordered" evidence="1">
    <location>
        <begin position="1"/>
        <end position="20"/>
    </location>
</feature>
<comment type="caution">
    <text evidence="2">The sequence shown here is derived from an EMBL/GenBank/DDBJ whole genome shotgun (WGS) entry which is preliminary data.</text>
</comment>
<protein>
    <submittedName>
        <fullName evidence="2">Uncharacterized protein</fullName>
    </submittedName>
</protein>
<keyword evidence="3" id="KW-1185">Reference proteome</keyword>
<evidence type="ECO:0000313" key="2">
    <source>
        <dbReference type="EMBL" id="MDO6963136.1"/>
    </source>
</evidence>
<name>A0ABT8YHH5_9HYPH</name>